<reference evidence="5 6" key="1">
    <citation type="submission" date="2016-01" db="EMBL/GenBank/DDBJ databases">
        <authorList>
            <person name="Oliw E.H."/>
        </authorList>
    </citation>
    <scope>NUCLEOTIDE SEQUENCE [LARGE SCALE GENOMIC DNA]</scope>
    <source>
        <strain evidence="5 6">Kerr 14</strain>
    </source>
</reference>
<accession>A0A1S7SA66</accession>
<feature type="domain" description="Periplasmic binding protein" evidence="4">
    <location>
        <begin position="2"/>
        <end position="73"/>
    </location>
</feature>
<dbReference type="PANTHER" id="PTHR46847">
    <property type="entry name" value="D-ALLOSE-BINDING PERIPLASMIC PROTEIN-RELATED"/>
    <property type="match status" value="1"/>
</dbReference>
<proteinExistence type="inferred from homology"/>
<keyword evidence="3" id="KW-0732">Signal</keyword>
<dbReference type="PANTHER" id="PTHR46847:SF1">
    <property type="entry name" value="D-ALLOSE-BINDING PERIPLASMIC PROTEIN-RELATED"/>
    <property type="match status" value="1"/>
</dbReference>
<protein>
    <submittedName>
        <fullName evidence="5">D-ribose-binding protein</fullName>
    </submittedName>
</protein>
<comment type="subcellular location">
    <subcellularLocation>
        <location evidence="1">Cell envelope</location>
    </subcellularLocation>
</comment>
<evidence type="ECO:0000256" key="3">
    <source>
        <dbReference type="ARBA" id="ARBA00022729"/>
    </source>
</evidence>
<dbReference type="AlphaFoldDB" id="A0A1S7SA66"/>
<dbReference type="Gene3D" id="3.40.50.2300">
    <property type="match status" value="2"/>
</dbReference>
<evidence type="ECO:0000313" key="5">
    <source>
        <dbReference type="EMBL" id="CUX65232.1"/>
    </source>
</evidence>
<evidence type="ECO:0000313" key="6">
    <source>
        <dbReference type="Proteomes" id="UP000191897"/>
    </source>
</evidence>
<organism evidence="5 6">
    <name type="scientific">Agrobacterium tumefaciens str. Kerr 14</name>
    <dbReference type="NCBI Taxonomy" id="1183424"/>
    <lineage>
        <taxon>Bacteria</taxon>
        <taxon>Pseudomonadati</taxon>
        <taxon>Pseudomonadota</taxon>
        <taxon>Alphaproteobacteria</taxon>
        <taxon>Hyphomicrobiales</taxon>
        <taxon>Rhizobiaceae</taxon>
        <taxon>Rhizobium/Agrobacterium group</taxon>
        <taxon>Agrobacterium</taxon>
        <taxon>Agrobacterium tumefaciens complex</taxon>
    </lineage>
</organism>
<sequence>MNGIFSSNDGMALGAVAALREVGKAGKIPVTGSDGSSDVLRLIKAGDMLSTMYINGYVQGATATALAIAAVKGDVDMSKLSEKQRDFYLSQTLVTKENADDILNQKMNADEFTYEKMKADFWKFSVGQIPAGANN</sequence>
<dbReference type="SUPFAM" id="SSF53822">
    <property type="entry name" value="Periplasmic binding protein-like I"/>
    <property type="match status" value="1"/>
</dbReference>
<name>A0A1S7SA66_AGRTU</name>
<dbReference type="InterPro" id="IPR028082">
    <property type="entry name" value="Peripla_BP_I"/>
</dbReference>
<dbReference type="EMBL" id="FBWC01000035">
    <property type="protein sequence ID" value="CUX65232.1"/>
    <property type="molecule type" value="Genomic_DNA"/>
</dbReference>
<dbReference type="InterPro" id="IPR025997">
    <property type="entry name" value="SBP_2_dom"/>
</dbReference>
<dbReference type="Pfam" id="PF13407">
    <property type="entry name" value="Peripla_BP_4"/>
    <property type="match status" value="1"/>
</dbReference>
<evidence type="ECO:0000256" key="1">
    <source>
        <dbReference type="ARBA" id="ARBA00004196"/>
    </source>
</evidence>
<dbReference type="Proteomes" id="UP000191897">
    <property type="component" value="Unassembled WGS sequence"/>
</dbReference>
<comment type="similarity">
    <text evidence="2">Belongs to the bacterial solute-binding protein 2 family.</text>
</comment>
<evidence type="ECO:0000256" key="2">
    <source>
        <dbReference type="ARBA" id="ARBA00007639"/>
    </source>
</evidence>
<evidence type="ECO:0000259" key="4">
    <source>
        <dbReference type="Pfam" id="PF13407"/>
    </source>
</evidence>
<dbReference type="GO" id="GO:0030313">
    <property type="term" value="C:cell envelope"/>
    <property type="evidence" value="ECO:0007669"/>
    <property type="project" value="UniProtKB-SubCell"/>
</dbReference>
<gene>
    <name evidence="5" type="ORF">AGR4C_pa40030</name>
</gene>
<dbReference type="GO" id="GO:0030246">
    <property type="term" value="F:carbohydrate binding"/>
    <property type="evidence" value="ECO:0007669"/>
    <property type="project" value="UniProtKB-ARBA"/>
</dbReference>